<organism evidence="4 5">
    <name type="scientific">Pseudomonas graminis</name>
    <dbReference type="NCBI Taxonomy" id="158627"/>
    <lineage>
        <taxon>Bacteria</taxon>
        <taxon>Pseudomonadati</taxon>
        <taxon>Pseudomonadota</taxon>
        <taxon>Gammaproteobacteria</taxon>
        <taxon>Pseudomonadales</taxon>
        <taxon>Pseudomonadaceae</taxon>
        <taxon>Pseudomonas</taxon>
    </lineage>
</organism>
<evidence type="ECO:0000313" key="4">
    <source>
        <dbReference type="EMBL" id="QKF52928.1"/>
    </source>
</evidence>
<accession>A0A6M8MVQ9</accession>
<evidence type="ECO:0000313" key="5">
    <source>
        <dbReference type="Proteomes" id="UP000501989"/>
    </source>
</evidence>
<dbReference type="InterPro" id="IPR005770">
    <property type="entry name" value="PhnD"/>
</dbReference>
<dbReference type="Pfam" id="PF12974">
    <property type="entry name" value="Phosphonate-bd"/>
    <property type="match status" value="1"/>
</dbReference>
<gene>
    <name evidence="4" type="ORF">FX982_03920</name>
</gene>
<protein>
    <submittedName>
        <fullName evidence="4">Phosphate-import protein PhnD</fullName>
    </submittedName>
</protein>
<dbReference type="GO" id="GO:0055085">
    <property type="term" value="P:transmembrane transport"/>
    <property type="evidence" value="ECO:0007669"/>
    <property type="project" value="InterPro"/>
</dbReference>
<dbReference type="SUPFAM" id="SSF53850">
    <property type="entry name" value="Periplasmic binding protein-like II"/>
    <property type="match status" value="1"/>
</dbReference>
<evidence type="ECO:0000256" key="3">
    <source>
        <dbReference type="SAM" id="SignalP"/>
    </source>
</evidence>
<dbReference type="CDD" id="cd01071">
    <property type="entry name" value="PBP2_PhnD_like"/>
    <property type="match status" value="1"/>
</dbReference>
<proteinExistence type="inferred from homology"/>
<feature type="chain" id="PRO_5026701979" evidence="3">
    <location>
        <begin position="23"/>
        <end position="291"/>
    </location>
</feature>
<dbReference type="KEGG" id="pgg:FX982_03920"/>
<dbReference type="RefSeq" id="WP_172612146.1">
    <property type="nucleotide sequence ID" value="NZ_CP053746.1"/>
</dbReference>
<name>A0A6M8MVQ9_9PSED</name>
<evidence type="ECO:0000256" key="2">
    <source>
        <dbReference type="ARBA" id="ARBA00022729"/>
    </source>
</evidence>
<dbReference type="PANTHER" id="PTHR35841">
    <property type="entry name" value="PHOSPHONATES-BINDING PERIPLASMIC PROTEIN"/>
    <property type="match status" value="1"/>
</dbReference>
<dbReference type="Proteomes" id="UP000501989">
    <property type="component" value="Chromosome"/>
</dbReference>
<keyword evidence="2 3" id="KW-0732">Signal</keyword>
<comment type="similarity">
    <text evidence="1">Belongs to the phosphate/phosphite/phosphonate binding protein family.</text>
</comment>
<dbReference type="NCBIfam" id="TIGR01098">
    <property type="entry name" value="3A0109s03R"/>
    <property type="match status" value="1"/>
</dbReference>
<dbReference type="Gene3D" id="3.40.190.10">
    <property type="entry name" value="Periplasmic binding protein-like II"/>
    <property type="match status" value="2"/>
</dbReference>
<evidence type="ECO:0000256" key="1">
    <source>
        <dbReference type="ARBA" id="ARBA00007162"/>
    </source>
</evidence>
<sequence>MRAVKILAALLASVMLIEPAYGQCSQQSLRLAVIPKKSMEVLLREQRPLIEHLRRATGIPVEIVPSSSYESVVDAIVSGGVDLAWLGPASYILAYQRDPRIEPFASLTIAKGFFTPAGQHYQALLVARQDVAGQTEGLRGKRVALTDPASTSGSIIPNAEFSARIGMPLPQFFSSVVYSGSHDKSLDAVLDRKVEAAFVSSVRVDEYLNRGVISRATLSVLWRSEPIYYDPFVFRGALCADIKARIRDAMLVNNQGLSGFLDSQEASGIVPVGHAQYAPLLQKMQQIAPAQ</sequence>
<reference evidence="5" key="1">
    <citation type="submission" date="2019-12" db="EMBL/GenBank/DDBJ databases">
        <title>Endophytic bacteria associated with Panax ginseng seedlings.</title>
        <authorList>
            <person name="Park J.M."/>
            <person name="Shin R."/>
            <person name="Jo S.H."/>
        </authorList>
    </citation>
    <scope>NUCLEOTIDE SEQUENCE [LARGE SCALE GENOMIC DNA]</scope>
    <source>
        <strain evidence="5">PgKB30</strain>
    </source>
</reference>
<dbReference type="EMBL" id="CP053746">
    <property type="protein sequence ID" value="QKF52928.1"/>
    <property type="molecule type" value="Genomic_DNA"/>
</dbReference>
<feature type="signal peptide" evidence="3">
    <location>
        <begin position="1"/>
        <end position="22"/>
    </location>
</feature>
<dbReference type="GO" id="GO:0043190">
    <property type="term" value="C:ATP-binding cassette (ABC) transporter complex"/>
    <property type="evidence" value="ECO:0007669"/>
    <property type="project" value="InterPro"/>
</dbReference>
<dbReference type="AlphaFoldDB" id="A0A6M8MVQ9"/>
<keyword evidence="5" id="KW-1185">Reference proteome</keyword>
<dbReference type="PANTHER" id="PTHR35841:SF1">
    <property type="entry name" value="PHOSPHONATES-BINDING PERIPLASMIC PROTEIN"/>
    <property type="match status" value="1"/>
</dbReference>